<reference evidence="9" key="2">
    <citation type="journal article" date="2020" name="Plant J.">
        <title>Transposons played a major role in the diversification between the closely related almond and peach genomes: results from the almond genome sequence.</title>
        <authorList>
            <person name="Alioto T."/>
            <person name="Alexiou K.G."/>
            <person name="Bardil A."/>
            <person name="Barteri F."/>
            <person name="Castanera R."/>
            <person name="Cruz F."/>
            <person name="Dhingra A."/>
            <person name="Duval H."/>
            <person name="Fernandez I Marti A."/>
            <person name="Frias L."/>
            <person name="Galan B."/>
            <person name="Garcia J.L."/>
            <person name="Howad W."/>
            <person name="Gomez-Garrido J."/>
            <person name="Gut M."/>
            <person name="Julca I."/>
            <person name="Morata J."/>
            <person name="Puigdomenech P."/>
            <person name="Ribeca P."/>
            <person name="Rubio Cabetas M.J."/>
            <person name="Vlasova A."/>
            <person name="Wirthensohn M."/>
            <person name="Garcia-Mas J."/>
            <person name="Gabaldon T."/>
            <person name="Casacuberta J.M."/>
            <person name="Arus P."/>
        </authorList>
    </citation>
    <scope>NUCLEOTIDE SEQUENCE [LARGE SCALE GENOMIC DNA]</scope>
    <source>
        <strain evidence="9">cv. Texas</strain>
    </source>
</reference>
<dbReference type="Gramene" id="VVA34413">
    <property type="protein sequence ID" value="VVA34413"/>
    <property type="gene ID" value="Prudul26B005902"/>
</dbReference>
<comment type="similarity">
    <text evidence="2 6">Belongs to the plant self-incompatibility (S1) protein family.</text>
</comment>
<dbReference type="Proteomes" id="UP001054821">
    <property type="component" value="Chromosome 8"/>
</dbReference>
<keyword evidence="10" id="KW-1185">Reference proteome</keyword>
<evidence type="ECO:0000313" key="10">
    <source>
        <dbReference type="Proteomes" id="UP001054821"/>
    </source>
</evidence>
<dbReference type="EMBL" id="JAJFAZ020000008">
    <property type="protein sequence ID" value="KAI5311823.1"/>
    <property type="molecule type" value="Genomic_DNA"/>
</dbReference>
<dbReference type="EMBL" id="CABIKO010000331">
    <property type="protein sequence ID" value="VVA34413.1"/>
    <property type="molecule type" value="Genomic_DNA"/>
</dbReference>
<evidence type="ECO:0000256" key="3">
    <source>
        <dbReference type="ARBA" id="ARBA00022471"/>
    </source>
</evidence>
<sequence>MAVPFRTVVVLTFVLMLRTTCYAAVVNPVTHVNIINYLRLGVDLTVHCKSKDDDLGVHVIPPDGSWEFQFRPNFWNSTQYFCKFDWNGGSYWFDIYIQLRDKPYCVKNCDWLIIPNGACRKVEGVPHAVDKCYPWNP</sequence>
<dbReference type="Proteomes" id="UP000327085">
    <property type="component" value="Chromosome 8"/>
</dbReference>
<evidence type="ECO:0000256" key="5">
    <source>
        <dbReference type="ARBA" id="ARBA00022729"/>
    </source>
</evidence>
<dbReference type="AlphaFoldDB" id="A0A5E4G427"/>
<keyword evidence="4 6" id="KW-0964">Secreted</keyword>
<accession>A0A5E4G427</accession>
<dbReference type="InterPro" id="IPR010264">
    <property type="entry name" value="Self-incomp_S1"/>
</dbReference>
<keyword evidence="5 6" id="KW-0732">Signal</keyword>
<protein>
    <recommendedName>
        <fullName evidence="6">S-protein homolog</fullName>
    </recommendedName>
</protein>
<reference evidence="8" key="1">
    <citation type="submission" date="2019-07" db="EMBL/GenBank/DDBJ databases">
        <authorList>
            <person name="Alioto T."/>
            <person name="Alioto T."/>
            <person name="Gomez Garrido J."/>
        </authorList>
    </citation>
    <scope>NUCLEOTIDE SEQUENCE</scope>
</reference>
<dbReference type="PANTHER" id="PTHR31232:SF149">
    <property type="entry name" value="S-PROTEIN HOMOLOG"/>
    <property type="match status" value="1"/>
</dbReference>
<evidence type="ECO:0000256" key="2">
    <source>
        <dbReference type="ARBA" id="ARBA00005581"/>
    </source>
</evidence>
<feature type="signal peptide" evidence="6">
    <location>
        <begin position="1"/>
        <end position="23"/>
    </location>
</feature>
<dbReference type="PANTHER" id="PTHR31232">
    <property type="match status" value="1"/>
</dbReference>
<organism evidence="8 9">
    <name type="scientific">Prunus dulcis</name>
    <name type="common">Almond</name>
    <name type="synonym">Amygdalus dulcis</name>
    <dbReference type="NCBI Taxonomy" id="3755"/>
    <lineage>
        <taxon>Eukaryota</taxon>
        <taxon>Viridiplantae</taxon>
        <taxon>Streptophyta</taxon>
        <taxon>Embryophyta</taxon>
        <taxon>Tracheophyta</taxon>
        <taxon>Spermatophyta</taxon>
        <taxon>Magnoliopsida</taxon>
        <taxon>eudicotyledons</taxon>
        <taxon>Gunneridae</taxon>
        <taxon>Pentapetalae</taxon>
        <taxon>rosids</taxon>
        <taxon>fabids</taxon>
        <taxon>Rosales</taxon>
        <taxon>Rosaceae</taxon>
        <taxon>Amygdaloideae</taxon>
        <taxon>Amygdaleae</taxon>
        <taxon>Prunus</taxon>
    </lineage>
</organism>
<dbReference type="InParanoid" id="A0A5E4G427"/>
<dbReference type="GO" id="GO:0060320">
    <property type="term" value="P:rejection of self pollen"/>
    <property type="evidence" value="ECO:0007669"/>
    <property type="project" value="UniProtKB-KW"/>
</dbReference>
<proteinExistence type="inferred from homology"/>
<evidence type="ECO:0000313" key="8">
    <source>
        <dbReference type="EMBL" id="VVA34413.1"/>
    </source>
</evidence>
<evidence type="ECO:0000256" key="6">
    <source>
        <dbReference type="RuleBase" id="RU367044"/>
    </source>
</evidence>
<comment type="subcellular location">
    <subcellularLocation>
        <location evidence="1 6">Secreted</location>
    </subcellularLocation>
</comment>
<name>A0A5E4G427_PRUDU</name>
<keyword evidence="3 6" id="KW-0713">Self-incompatibility</keyword>
<feature type="chain" id="PRO_5044517112" description="S-protein homolog" evidence="6">
    <location>
        <begin position="24"/>
        <end position="137"/>
    </location>
</feature>
<evidence type="ECO:0000256" key="4">
    <source>
        <dbReference type="ARBA" id="ARBA00022525"/>
    </source>
</evidence>
<evidence type="ECO:0000313" key="9">
    <source>
        <dbReference type="Proteomes" id="UP000327085"/>
    </source>
</evidence>
<evidence type="ECO:0000313" key="7">
    <source>
        <dbReference type="EMBL" id="KAI5311823.1"/>
    </source>
</evidence>
<dbReference type="Pfam" id="PF05938">
    <property type="entry name" value="Self-incomp_S1"/>
    <property type="match status" value="1"/>
</dbReference>
<dbReference type="OMA" id="MAVPFRT"/>
<evidence type="ECO:0000256" key="1">
    <source>
        <dbReference type="ARBA" id="ARBA00004613"/>
    </source>
</evidence>
<dbReference type="GO" id="GO:0005576">
    <property type="term" value="C:extracellular region"/>
    <property type="evidence" value="ECO:0007669"/>
    <property type="project" value="UniProtKB-SubCell"/>
</dbReference>
<reference evidence="7 10" key="3">
    <citation type="journal article" date="2022" name="G3 (Bethesda)">
        <title>Whole-genome sequence and methylome profiling of the almond [Prunus dulcis (Mill.) D.A. Webb] cultivar 'Nonpareil'.</title>
        <authorList>
            <person name="D'Amico-Willman K.M."/>
            <person name="Ouma W.Z."/>
            <person name="Meulia T."/>
            <person name="Sideli G.M."/>
            <person name="Gradziel T.M."/>
            <person name="Fresnedo-Ramirez J."/>
        </authorList>
    </citation>
    <scope>NUCLEOTIDE SEQUENCE [LARGE SCALE GENOMIC DNA]</scope>
    <source>
        <strain evidence="7">Clone GOH B32 T37-40</strain>
    </source>
</reference>
<gene>
    <name evidence="8" type="ORF">ALMOND_2B005902</name>
    <name evidence="7" type="ORF">L3X38_040996</name>
</gene>